<evidence type="ECO:0000313" key="1">
    <source>
        <dbReference type="EMBL" id="JAH06727.1"/>
    </source>
</evidence>
<organism evidence="1">
    <name type="scientific">Anguilla anguilla</name>
    <name type="common">European freshwater eel</name>
    <name type="synonym">Muraena anguilla</name>
    <dbReference type="NCBI Taxonomy" id="7936"/>
    <lineage>
        <taxon>Eukaryota</taxon>
        <taxon>Metazoa</taxon>
        <taxon>Chordata</taxon>
        <taxon>Craniata</taxon>
        <taxon>Vertebrata</taxon>
        <taxon>Euteleostomi</taxon>
        <taxon>Actinopterygii</taxon>
        <taxon>Neopterygii</taxon>
        <taxon>Teleostei</taxon>
        <taxon>Anguilliformes</taxon>
        <taxon>Anguillidae</taxon>
        <taxon>Anguilla</taxon>
    </lineage>
</organism>
<name>A0A0E9PR33_ANGAN</name>
<dbReference type="EMBL" id="GBXM01101850">
    <property type="protein sequence ID" value="JAH06727.1"/>
    <property type="molecule type" value="Transcribed_RNA"/>
</dbReference>
<reference evidence="1" key="2">
    <citation type="journal article" date="2015" name="Fish Shellfish Immunol.">
        <title>Early steps in the European eel (Anguilla anguilla)-Vibrio vulnificus interaction in the gills: Role of the RtxA13 toxin.</title>
        <authorList>
            <person name="Callol A."/>
            <person name="Pajuelo D."/>
            <person name="Ebbesson L."/>
            <person name="Teles M."/>
            <person name="MacKenzie S."/>
            <person name="Amaro C."/>
        </authorList>
    </citation>
    <scope>NUCLEOTIDE SEQUENCE</scope>
</reference>
<reference evidence="1" key="1">
    <citation type="submission" date="2014-11" db="EMBL/GenBank/DDBJ databases">
        <authorList>
            <person name="Amaro Gonzalez C."/>
        </authorList>
    </citation>
    <scope>NUCLEOTIDE SEQUENCE</scope>
</reference>
<dbReference type="AlphaFoldDB" id="A0A0E9PR33"/>
<sequence length="71" mass="8151">MCPFREVTGWYKVCAPQNRSLALYVSPSQQIHLRLSVFPLLPTLMFLIHLSSHNTEVPPHLRHSGLVKLFP</sequence>
<proteinExistence type="predicted"/>
<protein>
    <submittedName>
        <fullName evidence="1">Uncharacterized protein</fullName>
    </submittedName>
</protein>
<accession>A0A0E9PR33</accession>